<keyword evidence="4" id="KW-0325">Glycoprotein</keyword>
<comment type="subcellular location">
    <subcellularLocation>
        <location evidence="1">Membrane</location>
    </subcellularLocation>
</comment>
<evidence type="ECO:0000313" key="8">
    <source>
        <dbReference type="RefSeq" id="XP_034280827.1"/>
    </source>
</evidence>
<dbReference type="GeneID" id="117670061"/>
<evidence type="ECO:0000313" key="7">
    <source>
        <dbReference type="Proteomes" id="UP001652622"/>
    </source>
</evidence>
<evidence type="ECO:0000256" key="4">
    <source>
        <dbReference type="ARBA" id="ARBA00023180"/>
    </source>
</evidence>
<keyword evidence="7" id="KW-1185">Reference proteome</keyword>
<feature type="domain" description="Ig-like" evidence="6">
    <location>
        <begin position="113"/>
        <end position="199"/>
    </location>
</feature>
<proteinExistence type="predicted"/>
<name>A0A6P9CBV6_PANGU</name>
<evidence type="ECO:0000256" key="5">
    <source>
        <dbReference type="SAM" id="SignalP"/>
    </source>
</evidence>
<evidence type="ECO:0000256" key="2">
    <source>
        <dbReference type="ARBA" id="ARBA00022729"/>
    </source>
</evidence>
<dbReference type="PANTHER" id="PTHR12080">
    <property type="entry name" value="SIGNALING LYMPHOCYTIC ACTIVATION MOLECULE"/>
    <property type="match status" value="1"/>
</dbReference>
<dbReference type="InParanoid" id="A0A6P9CBV6"/>
<dbReference type="PANTHER" id="PTHR12080:SF48">
    <property type="entry name" value="IMMUNOGLOBULIN SUBTYPE DOMAIN-CONTAINING PROTEIN"/>
    <property type="match status" value="1"/>
</dbReference>
<protein>
    <submittedName>
        <fullName evidence="8">SLAM family member 5-like</fullName>
    </submittedName>
</protein>
<accession>A0A6P9CBV6</accession>
<feature type="signal peptide" evidence="5">
    <location>
        <begin position="1"/>
        <end position="20"/>
    </location>
</feature>
<organism evidence="7 8">
    <name type="scientific">Pantherophis guttatus</name>
    <name type="common">Corn snake</name>
    <name type="synonym">Elaphe guttata</name>
    <dbReference type="NCBI Taxonomy" id="94885"/>
    <lineage>
        <taxon>Eukaryota</taxon>
        <taxon>Metazoa</taxon>
        <taxon>Chordata</taxon>
        <taxon>Craniata</taxon>
        <taxon>Vertebrata</taxon>
        <taxon>Euteleostomi</taxon>
        <taxon>Lepidosauria</taxon>
        <taxon>Squamata</taxon>
        <taxon>Bifurcata</taxon>
        <taxon>Unidentata</taxon>
        <taxon>Episquamata</taxon>
        <taxon>Toxicofera</taxon>
        <taxon>Serpentes</taxon>
        <taxon>Colubroidea</taxon>
        <taxon>Colubridae</taxon>
        <taxon>Colubrinae</taxon>
        <taxon>Pantherophis</taxon>
    </lineage>
</organism>
<dbReference type="InterPro" id="IPR015631">
    <property type="entry name" value="CD2/SLAM_rcpt"/>
</dbReference>
<dbReference type="OMA" id="AIWMDSK"/>
<evidence type="ECO:0000256" key="3">
    <source>
        <dbReference type="ARBA" id="ARBA00023136"/>
    </source>
</evidence>
<keyword evidence="3" id="KW-0472">Membrane</keyword>
<evidence type="ECO:0000256" key="1">
    <source>
        <dbReference type="ARBA" id="ARBA00004370"/>
    </source>
</evidence>
<dbReference type="Proteomes" id="UP001652622">
    <property type="component" value="Unplaced"/>
</dbReference>
<gene>
    <name evidence="8" type="primary">LOC117670061</name>
</gene>
<dbReference type="InterPro" id="IPR007110">
    <property type="entry name" value="Ig-like_dom"/>
</dbReference>
<dbReference type="AlphaFoldDB" id="A0A6P9CBV6"/>
<dbReference type="Gene3D" id="2.60.40.10">
    <property type="entry name" value="Immunoglobulins"/>
    <property type="match status" value="2"/>
</dbReference>
<feature type="chain" id="PRO_5027628375" evidence="5">
    <location>
        <begin position="21"/>
        <end position="235"/>
    </location>
</feature>
<dbReference type="GO" id="GO:0016020">
    <property type="term" value="C:membrane"/>
    <property type="evidence" value="ECO:0007669"/>
    <property type="project" value="UniProtKB-SubCell"/>
</dbReference>
<reference evidence="8" key="1">
    <citation type="submission" date="2025-08" db="UniProtKB">
        <authorList>
            <consortium name="RefSeq"/>
        </authorList>
    </citation>
    <scope>IDENTIFICATION</scope>
    <source>
        <tissue evidence="8">Blood</tissue>
    </source>
</reference>
<dbReference type="PROSITE" id="PS50835">
    <property type="entry name" value="IG_LIKE"/>
    <property type="match status" value="1"/>
</dbReference>
<dbReference type="InterPro" id="IPR013783">
    <property type="entry name" value="Ig-like_fold"/>
</dbReference>
<dbReference type="RefSeq" id="XP_034280827.1">
    <property type="nucleotide sequence ID" value="XM_034424936.2"/>
</dbReference>
<sequence length="235" mass="25552">MDSCVLLAFLLFCWAEAASAPDPPLKSIRLGDAVTLPMTVPKGQSLNNLLLRDSSREEAIAIWMDSKDVSVVNIKYANRVTFQKDEIAFRIANLSLDDGGTYEISTSFTSSSPKVLGSFLVAVFNITERISSLGNDSCYIYLDCEVGMGSGHRVTYAWKDSETGTTLSQVAWLIQLVHTNHKRAYTCAAQTPTAQSTFSFVLQHPCIPNMASPGPWALGSLLVRGLLVTAALLLL</sequence>
<evidence type="ECO:0000259" key="6">
    <source>
        <dbReference type="PROSITE" id="PS50835"/>
    </source>
</evidence>
<dbReference type="KEGG" id="pgut:117670061"/>
<keyword evidence="2 5" id="KW-0732">Signal</keyword>